<accession>A0A178ZNB3</accession>
<dbReference type="PANTHER" id="PTHR39613:SF1">
    <property type="entry name" value="ANCHORED CELL WALL PROTEIN, PUTATIVE (AFU_ORTHOLOGUE AFUA_4G08960)-RELATED"/>
    <property type="match status" value="1"/>
</dbReference>
<dbReference type="InterPro" id="IPR018620">
    <property type="entry name" value="Ubiquitin3-bd_protein_But2_C"/>
</dbReference>
<feature type="signal peptide" evidence="1">
    <location>
        <begin position="1"/>
        <end position="18"/>
    </location>
</feature>
<gene>
    <name evidence="3" type="ORF">AYL99_03509</name>
</gene>
<name>A0A178ZNB3_9EURO</name>
<dbReference type="RefSeq" id="XP_018694675.1">
    <property type="nucleotide sequence ID" value="XM_018835025.1"/>
</dbReference>
<comment type="caution">
    <text evidence="3">The sequence shown here is derived from an EMBL/GenBank/DDBJ whole genome shotgun (WGS) entry which is preliminary data.</text>
</comment>
<evidence type="ECO:0000313" key="3">
    <source>
        <dbReference type="EMBL" id="OAP61308.1"/>
    </source>
</evidence>
<dbReference type="OrthoDB" id="4657524at2759"/>
<dbReference type="GeneID" id="30007679"/>
<keyword evidence="1" id="KW-0732">Signal</keyword>
<dbReference type="STRING" id="1367422.A0A178ZNB3"/>
<reference evidence="3 4" key="1">
    <citation type="submission" date="2016-04" db="EMBL/GenBank/DDBJ databases">
        <title>Draft genome of Fonsecaea erecta CBS 125763.</title>
        <authorList>
            <person name="Weiss V.A."/>
            <person name="Vicente V.A."/>
            <person name="Raittz R.T."/>
            <person name="Moreno L.F."/>
            <person name="De Souza E.M."/>
            <person name="Pedrosa F.O."/>
            <person name="Steffens M.B."/>
            <person name="Faoro H."/>
            <person name="Tadra-Sfeir M.Z."/>
            <person name="Najafzadeh M.J."/>
            <person name="Felipe M.S."/>
            <person name="Teixeira M."/>
            <person name="Sun J."/>
            <person name="Xi L."/>
            <person name="Gomes R."/>
            <person name="De Azevedo C.M."/>
            <person name="Salgado C.G."/>
            <person name="Da Silva M.B."/>
            <person name="Nascimento M.F."/>
            <person name="Queiroz-Telles F."/>
            <person name="Attili D.S."/>
            <person name="Gorbushina A."/>
        </authorList>
    </citation>
    <scope>NUCLEOTIDE SEQUENCE [LARGE SCALE GENOMIC DNA]</scope>
    <source>
        <strain evidence="3 4">CBS 125763</strain>
    </source>
</reference>
<organism evidence="3 4">
    <name type="scientific">Fonsecaea erecta</name>
    <dbReference type="NCBI Taxonomy" id="1367422"/>
    <lineage>
        <taxon>Eukaryota</taxon>
        <taxon>Fungi</taxon>
        <taxon>Dikarya</taxon>
        <taxon>Ascomycota</taxon>
        <taxon>Pezizomycotina</taxon>
        <taxon>Eurotiomycetes</taxon>
        <taxon>Chaetothyriomycetidae</taxon>
        <taxon>Chaetothyriales</taxon>
        <taxon>Herpotrichiellaceae</taxon>
        <taxon>Fonsecaea</taxon>
    </lineage>
</organism>
<feature type="domain" description="Ubiquitin 3 binding protein But2 C-terminal" evidence="2">
    <location>
        <begin position="49"/>
        <end position="194"/>
    </location>
</feature>
<dbReference type="AlphaFoldDB" id="A0A178ZNB3"/>
<dbReference type="EMBL" id="LVYI01000003">
    <property type="protein sequence ID" value="OAP61308.1"/>
    <property type="molecule type" value="Genomic_DNA"/>
</dbReference>
<dbReference type="PANTHER" id="PTHR39613">
    <property type="entry name" value="ANCHORED CELL WALL PROTEIN, PUTATIVE (AFU_ORTHOLOGUE AFUA_4G08960)-RELATED"/>
    <property type="match status" value="1"/>
</dbReference>
<dbReference type="Proteomes" id="UP000078343">
    <property type="component" value="Unassembled WGS sequence"/>
</dbReference>
<proteinExistence type="predicted"/>
<dbReference type="Pfam" id="PF09792">
    <property type="entry name" value="But2"/>
    <property type="match status" value="1"/>
</dbReference>
<keyword evidence="4" id="KW-1185">Reference proteome</keyword>
<protein>
    <recommendedName>
        <fullName evidence="2">Ubiquitin 3 binding protein But2 C-terminal domain-containing protein</fullName>
    </recommendedName>
</protein>
<evidence type="ECO:0000259" key="2">
    <source>
        <dbReference type="Pfam" id="PF09792"/>
    </source>
</evidence>
<feature type="chain" id="PRO_5008098664" description="Ubiquitin 3 binding protein But2 C-terminal domain-containing protein" evidence="1">
    <location>
        <begin position="19"/>
        <end position="206"/>
    </location>
</feature>
<evidence type="ECO:0000256" key="1">
    <source>
        <dbReference type="SAM" id="SignalP"/>
    </source>
</evidence>
<sequence length="206" mass="22068">MMCLLLLLFNVFFGAVIAQLYTPTASEGNGDITQPGRCPAYLPSFPGFEFPHLMIPISSTAPDTAFPNTDSPYITAADISMIFNFDIPASRKGQTCNMEFLLPNQTELSTSSFQLAGINGSFVFSLSVLGGGAVAGNTTYSNQPLQANPHGLPRTLHIEPGHAYAIGSTICVPGKISITMSSPDSSLTWFQDWNQCAIGLFITYSP</sequence>
<evidence type="ECO:0000313" key="4">
    <source>
        <dbReference type="Proteomes" id="UP000078343"/>
    </source>
</evidence>